<dbReference type="PANTHER" id="PTHR33429">
    <property type="entry name" value="OS02G0708000 PROTEIN-RELATED"/>
    <property type="match status" value="1"/>
</dbReference>
<feature type="compositionally biased region" description="Basic residues" evidence="1">
    <location>
        <begin position="1"/>
        <end position="11"/>
    </location>
</feature>
<dbReference type="Proteomes" id="UP001055439">
    <property type="component" value="Chromosome 8"/>
</dbReference>
<dbReference type="EMBL" id="CP097510">
    <property type="protein sequence ID" value="URE23046.1"/>
    <property type="molecule type" value="Genomic_DNA"/>
</dbReference>
<dbReference type="PANTHER" id="PTHR33429:SF19">
    <property type="entry name" value="FISSION REGULATOR-LIKE PROTEIN"/>
    <property type="match status" value="1"/>
</dbReference>
<feature type="compositionally biased region" description="Basic and acidic residues" evidence="1">
    <location>
        <begin position="13"/>
        <end position="22"/>
    </location>
</feature>
<sequence>MIRRLRKRTTRPNRGDPKRWSRTRERLKAATVAWDDTSDDSPVTAFALALSFPLPLLLLSTSEILTGISAAVVEMYMPVMLARAVLDRLEDPVTVEARPPPAPCATRSTWHSVETLVVVLAAITMAAVIAGVFARACGGRHLVGGGDHDVEGWVEQKCSSCLDGGVAPPPPPRSGEAKN</sequence>
<keyword evidence="2" id="KW-0472">Membrane</keyword>
<keyword evidence="2" id="KW-1133">Transmembrane helix</keyword>
<dbReference type="OrthoDB" id="1934079at2759"/>
<protein>
    <submittedName>
        <fullName evidence="3">Uncharacterized protein</fullName>
    </submittedName>
</protein>
<evidence type="ECO:0000256" key="1">
    <source>
        <dbReference type="SAM" id="MobiDB-lite"/>
    </source>
</evidence>
<dbReference type="AlphaFoldDB" id="A0A9E7KMT5"/>
<reference evidence="3" key="1">
    <citation type="submission" date="2022-05" db="EMBL/GenBank/DDBJ databases">
        <title>The Musa troglodytarum L. genome provides insights into the mechanism of non-climacteric behaviour and enrichment of carotenoids.</title>
        <authorList>
            <person name="Wang J."/>
        </authorList>
    </citation>
    <scope>NUCLEOTIDE SEQUENCE</scope>
    <source>
        <tissue evidence="3">Leaf</tissue>
    </source>
</reference>
<gene>
    <name evidence="3" type="ORF">MUK42_13062</name>
</gene>
<evidence type="ECO:0000313" key="4">
    <source>
        <dbReference type="Proteomes" id="UP001055439"/>
    </source>
</evidence>
<feature type="transmembrane region" description="Helical" evidence="2">
    <location>
        <begin position="116"/>
        <end position="134"/>
    </location>
</feature>
<evidence type="ECO:0000313" key="3">
    <source>
        <dbReference type="EMBL" id="URE23046.1"/>
    </source>
</evidence>
<proteinExistence type="predicted"/>
<feature type="region of interest" description="Disordered" evidence="1">
    <location>
        <begin position="1"/>
        <end position="22"/>
    </location>
</feature>
<accession>A0A9E7KMT5</accession>
<keyword evidence="2" id="KW-0812">Transmembrane</keyword>
<keyword evidence="4" id="KW-1185">Reference proteome</keyword>
<name>A0A9E7KMT5_9LILI</name>
<evidence type="ECO:0000256" key="2">
    <source>
        <dbReference type="SAM" id="Phobius"/>
    </source>
</evidence>
<organism evidence="3 4">
    <name type="scientific">Musa troglodytarum</name>
    <name type="common">fe'i banana</name>
    <dbReference type="NCBI Taxonomy" id="320322"/>
    <lineage>
        <taxon>Eukaryota</taxon>
        <taxon>Viridiplantae</taxon>
        <taxon>Streptophyta</taxon>
        <taxon>Embryophyta</taxon>
        <taxon>Tracheophyta</taxon>
        <taxon>Spermatophyta</taxon>
        <taxon>Magnoliopsida</taxon>
        <taxon>Liliopsida</taxon>
        <taxon>Zingiberales</taxon>
        <taxon>Musaceae</taxon>
        <taxon>Musa</taxon>
    </lineage>
</organism>